<evidence type="ECO:0000256" key="2">
    <source>
        <dbReference type="SAM" id="Phobius"/>
    </source>
</evidence>
<feature type="region of interest" description="Disordered" evidence="1">
    <location>
        <begin position="1"/>
        <end position="21"/>
    </location>
</feature>
<dbReference type="Proteomes" id="UP001620409">
    <property type="component" value="Unassembled WGS sequence"/>
</dbReference>
<feature type="compositionally biased region" description="Pro residues" evidence="1">
    <location>
        <begin position="1"/>
        <end position="11"/>
    </location>
</feature>
<comment type="caution">
    <text evidence="3">The sequence shown here is derived from an EMBL/GenBank/DDBJ whole genome shotgun (WGS) entry which is preliminary data.</text>
</comment>
<evidence type="ECO:0000313" key="3">
    <source>
        <dbReference type="EMBL" id="MFK2854903.1"/>
    </source>
</evidence>
<gene>
    <name evidence="3" type="ORF">ISP18_09915</name>
</gene>
<dbReference type="RefSeq" id="WP_380010264.1">
    <property type="nucleotide sequence ID" value="NZ_JADIKI010000022.1"/>
</dbReference>
<evidence type="ECO:0000313" key="4">
    <source>
        <dbReference type="Proteomes" id="UP001620409"/>
    </source>
</evidence>
<reference evidence="3 4" key="1">
    <citation type="submission" date="2020-10" db="EMBL/GenBank/DDBJ databases">
        <title>Phylogeny of dyella-like bacteria.</title>
        <authorList>
            <person name="Fu J."/>
        </authorList>
    </citation>
    <scope>NUCLEOTIDE SEQUENCE [LARGE SCALE GENOMIC DNA]</scope>
    <source>
        <strain evidence="3 4">DHG40</strain>
    </source>
</reference>
<keyword evidence="2" id="KW-0472">Membrane</keyword>
<evidence type="ECO:0008006" key="5">
    <source>
        <dbReference type="Google" id="ProtNLM"/>
    </source>
</evidence>
<feature type="transmembrane region" description="Helical" evidence="2">
    <location>
        <begin position="24"/>
        <end position="47"/>
    </location>
</feature>
<name>A0ABW8II73_9GAMM</name>
<keyword evidence="2" id="KW-1133">Transmembrane helix</keyword>
<protein>
    <recommendedName>
        <fullName evidence="5">DUF4190 domain-containing protein</fullName>
    </recommendedName>
</protein>
<proteinExistence type="predicted"/>
<feature type="transmembrane region" description="Helical" evidence="2">
    <location>
        <begin position="86"/>
        <end position="109"/>
    </location>
</feature>
<keyword evidence="4" id="KW-1185">Reference proteome</keyword>
<organism evidence="3 4">
    <name type="scientific">Dyella humi</name>
    <dbReference type="NCBI Taxonomy" id="1770547"/>
    <lineage>
        <taxon>Bacteria</taxon>
        <taxon>Pseudomonadati</taxon>
        <taxon>Pseudomonadota</taxon>
        <taxon>Gammaproteobacteria</taxon>
        <taxon>Lysobacterales</taxon>
        <taxon>Rhodanobacteraceae</taxon>
        <taxon>Dyella</taxon>
    </lineage>
</organism>
<sequence>MNSIYTPPPSGFQPEKPSEDNGSLGAGIGLAWAIAVVGTPLCVAMTASLNANFSTPVFALWLLPYLLIIGLAIFQYRKGKPRTGLGLMLGLLSIVAVALLLVAACFGMLSNLNTR</sequence>
<keyword evidence="2" id="KW-0812">Transmembrane</keyword>
<accession>A0ABW8II73</accession>
<dbReference type="EMBL" id="JADIKI010000022">
    <property type="protein sequence ID" value="MFK2854903.1"/>
    <property type="molecule type" value="Genomic_DNA"/>
</dbReference>
<evidence type="ECO:0000256" key="1">
    <source>
        <dbReference type="SAM" id="MobiDB-lite"/>
    </source>
</evidence>
<feature type="transmembrane region" description="Helical" evidence="2">
    <location>
        <begin position="53"/>
        <end position="74"/>
    </location>
</feature>